<keyword evidence="7" id="KW-1185">Reference proteome</keyword>
<evidence type="ECO:0000256" key="2">
    <source>
        <dbReference type="ARBA" id="ARBA00012438"/>
    </source>
</evidence>
<evidence type="ECO:0000256" key="3">
    <source>
        <dbReference type="ARBA" id="ARBA00022553"/>
    </source>
</evidence>
<dbReference type="InterPro" id="IPR005467">
    <property type="entry name" value="His_kinase_dom"/>
</dbReference>
<evidence type="ECO:0000313" key="6">
    <source>
        <dbReference type="EMBL" id="RDU63010.1"/>
    </source>
</evidence>
<dbReference type="Gene3D" id="1.10.287.130">
    <property type="match status" value="1"/>
</dbReference>
<evidence type="ECO:0000256" key="4">
    <source>
        <dbReference type="SAM" id="Phobius"/>
    </source>
</evidence>
<dbReference type="GO" id="GO:0000155">
    <property type="term" value="F:phosphorelay sensor kinase activity"/>
    <property type="evidence" value="ECO:0007669"/>
    <property type="project" value="InterPro"/>
</dbReference>
<dbReference type="EC" id="2.7.13.3" evidence="2"/>
<keyword evidence="3" id="KW-0597">Phosphoprotein</keyword>
<accession>A0A3D8ID47</accession>
<keyword evidence="6" id="KW-0808">Transferase</keyword>
<comment type="catalytic activity">
    <reaction evidence="1">
        <text>ATP + protein L-histidine = ADP + protein N-phospho-L-histidine.</text>
        <dbReference type="EC" id="2.7.13.3"/>
    </reaction>
</comment>
<feature type="transmembrane region" description="Helical" evidence="4">
    <location>
        <begin position="12"/>
        <end position="31"/>
    </location>
</feature>
<name>A0A3D8ID47_9HELI</name>
<organism evidence="6 7">
    <name type="scientific">Helicobacter ganmani</name>
    <dbReference type="NCBI Taxonomy" id="60246"/>
    <lineage>
        <taxon>Bacteria</taxon>
        <taxon>Pseudomonadati</taxon>
        <taxon>Campylobacterota</taxon>
        <taxon>Epsilonproteobacteria</taxon>
        <taxon>Campylobacterales</taxon>
        <taxon>Helicobacteraceae</taxon>
        <taxon>Helicobacter</taxon>
    </lineage>
</organism>
<feature type="domain" description="Histidine kinase" evidence="5">
    <location>
        <begin position="229"/>
        <end position="434"/>
    </location>
</feature>
<dbReference type="Pfam" id="PF00512">
    <property type="entry name" value="HisKA"/>
    <property type="match status" value="1"/>
</dbReference>
<feature type="transmembrane region" description="Helical" evidence="4">
    <location>
        <begin position="186"/>
        <end position="211"/>
    </location>
</feature>
<keyword evidence="4" id="KW-1133">Transmembrane helix</keyword>
<gene>
    <name evidence="6" type="ORF">CQA43_05145</name>
</gene>
<dbReference type="PANTHER" id="PTHR43547:SF2">
    <property type="entry name" value="HYBRID SIGNAL TRANSDUCTION HISTIDINE KINASE C"/>
    <property type="match status" value="1"/>
</dbReference>
<dbReference type="Pfam" id="PF02518">
    <property type="entry name" value="HATPase_c"/>
    <property type="match status" value="1"/>
</dbReference>
<dbReference type="AlphaFoldDB" id="A0A3D8ID47"/>
<evidence type="ECO:0000256" key="1">
    <source>
        <dbReference type="ARBA" id="ARBA00000085"/>
    </source>
</evidence>
<dbReference type="InterPro" id="IPR003594">
    <property type="entry name" value="HATPase_dom"/>
</dbReference>
<dbReference type="PANTHER" id="PTHR43547">
    <property type="entry name" value="TWO-COMPONENT HISTIDINE KINASE"/>
    <property type="match status" value="1"/>
</dbReference>
<dbReference type="PROSITE" id="PS50109">
    <property type="entry name" value="HIS_KIN"/>
    <property type="match status" value="1"/>
</dbReference>
<dbReference type="InterPro" id="IPR036890">
    <property type="entry name" value="HATPase_C_sf"/>
</dbReference>
<dbReference type="Gene3D" id="3.30.565.10">
    <property type="entry name" value="Histidine kinase-like ATPase, C-terminal domain"/>
    <property type="match status" value="1"/>
</dbReference>
<dbReference type="Proteomes" id="UP000256650">
    <property type="component" value="Unassembled WGS sequence"/>
</dbReference>
<dbReference type="SMART" id="SM00387">
    <property type="entry name" value="HATPase_c"/>
    <property type="match status" value="1"/>
</dbReference>
<sequence>MMEARKTALKILALYISTSFVFLSIVFYGWYQKEKVAILESKAIVLRENAHTLAINFYERLQVDTGNMQDLLHRIAKEFQIPFMVVTHKGEVVFSSLSREKSEEEVQAIWHTNDLDLIKSNHHGRIVVVEDKIYLITQRVGGRFWYLFHQRMKEKEIQNLHQFNPQTKKFYLVLFSNGIKIEIYRLLGLMFGIFLLVLIAMSVIGYFLVLLSLKPLRKKIQSLDAFIKDSTHEINTPLSVILMSIERIKPNELTPSQYQKFERIKFAAQTLGRIYQDLLFYNFDEARELKLEMIEMSQLIDERIAYFQDFFKKKNIQIAKKIELQDAKSLLEANRSHIIRVIDNLLDNALKYTANGGLVKIKLTQKSLSVQDNGCGIKKEDLDKVFERYYRSNRNQGGFGIGLALVKQICQIYHIQIVCKSQEGEGSEFILSWK</sequence>
<evidence type="ECO:0000313" key="7">
    <source>
        <dbReference type="Proteomes" id="UP000256650"/>
    </source>
</evidence>
<dbReference type="SMART" id="SM00388">
    <property type="entry name" value="HisKA"/>
    <property type="match status" value="1"/>
</dbReference>
<comment type="caution">
    <text evidence="6">The sequence shown here is derived from an EMBL/GenBank/DDBJ whole genome shotgun (WGS) entry which is preliminary data.</text>
</comment>
<dbReference type="PRINTS" id="PR00344">
    <property type="entry name" value="BCTRLSENSOR"/>
</dbReference>
<dbReference type="OrthoDB" id="9761634at2"/>
<dbReference type="CDD" id="cd00082">
    <property type="entry name" value="HisKA"/>
    <property type="match status" value="1"/>
</dbReference>
<dbReference type="SUPFAM" id="SSF47384">
    <property type="entry name" value="Homodimeric domain of signal transducing histidine kinase"/>
    <property type="match status" value="1"/>
</dbReference>
<protein>
    <recommendedName>
        <fullName evidence="2">histidine kinase</fullName>
        <ecNumber evidence="2">2.7.13.3</ecNumber>
    </recommendedName>
</protein>
<dbReference type="CDD" id="cd00075">
    <property type="entry name" value="HATPase"/>
    <property type="match status" value="1"/>
</dbReference>
<dbReference type="InterPro" id="IPR036097">
    <property type="entry name" value="HisK_dim/P_sf"/>
</dbReference>
<dbReference type="SUPFAM" id="SSF55874">
    <property type="entry name" value="ATPase domain of HSP90 chaperone/DNA topoisomerase II/histidine kinase"/>
    <property type="match status" value="1"/>
</dbReference>
<keyword evidence="4" id="KW-0812">Transmembrane</keyword>
<evidence type="ECO:0000259" key="5">
    <source>
        <dbReference type="PROSITE" id="PS50109"/>
    </source>
</evidence>
<keyword evidence="6" id="KW-0418">Kinase</keyword>
<reference evidence="6 7" key="1">
    <citation type="submission" date="2018-04" db="EMBL/GenBank/DDBJ databases">
        <title>Novel Campyloabacter and Helicobacter Species and Strains.</title>
        <authorList>
            <person name="Mannion A.J."/>
            <person name="Shen Z."/>
            <person name="Fox J.G."/>
        </authorList>
    </citation>
    <scope>NUCLEOTIDE SEQUENCE [LARGE SCALE GENOMIC DNA]</scope>
    <source>
        <strain evidence="6 7">MIT 99-5101</strain>
    </source>
</reference>
<dbReference type="EMBL" id="NXLS01000004">
    <property type="protein sequence ID" value="RDU63010.1"/>
    <property type="molecule type" value="Genomic_DNA"/>
</dbReference>
<dbReference type="InterPro" id="IPR004358">
    <property type="entry name" value="Sig_transdc_His_kin-like_C"/>
</dbReference>
<proteinExistence type="predicted"/>
<keyword evidence="4" id="KW-0472">Membrane</keyword>
<dbReference type="InterPro" id="IPR003661">
    <property type="entry name" value="HisK_dim/P_dom"/>
</dbReference>